<evidence type="ECO:0000313" key="4">
    <source>
        <dbReference type="Proteomes" id="UP000784064"/>
    </source>
</evidence>
<keyword evidence="3" id="KW-1185">Reference proteome</keyword>
<sequence>MPLIAVALASALSALPDIAWERERSEDAHQLTLCQIHRDQLMDRAESMDTHQQAKAVCDLLAREYRQKWDFDAHDALATQAVDIDELVRRGDAVEVPPGKADYVFD</sequence>
<organism evidence="1 4">
    <name type="scientific">Stenotrophomonas lactitubi</name>
    <dbReference type="NCBI Taxonomy" id="2045214"/>
    <lineage>
        <taxon>Bacteria</taxon>
        <taxon>Pseudomonadati</taxon>
        <taxon>Pseudomonadota</taxon>
        <taxon>Gammaproteobacteria</taxon>
        <taxon>Lysobacterales</taxon>
        <taxon>Lysobacteraceae</taxon>
        <taxon>Stenotrophomonas</taxon>
    </lineage>
</organism>
<name>A0AAW4GG20_9GAMM</name>
<dbReference type="Proteomes" id="UP000749453">
    <property type="component" value="Unassembled WGS sequence"/>
</dbReference>
<reference evidence="3" key="1">
    <citation type="submission" date="2021-01" db="EMBL/GenBank/DDBJ databases">
        <title>Stenotrophomonas maltophilia.</title>
        <authorList>
            <person name="Yu Y."/>
        </authorList>
    </citation>
    <scope>NUCLEOTIDE SEQUENCE [LARGE SCALE GENOMIC DNA]</scope>
    <source>
        <strain evidence="3">As-6</strain>
    </source>
</reference>
<dbReference type="Proteomes" id="UP000784064">
    <property type="component" value="Unassembled WGS sequence"/>
</dbReference>
<evidence type="ECO:0000313" key="3">
    <source>
        <dbReference type="Proteomes" id="UP000749453"/>
    </source>
</evidence>
<accession>A0AAW4GG20</accession>
<dbReference type="AlphaFoldDB" id="A0AAW4GG20"/>
<dbReference type="RefSeq" id="WP_205405545.1">
    <property type="nucleotide sequence ID" value="NZ_JAFFTA010000016.1"/>
</dbReference>
<evidence type="ECO:0000313" key="2">
    <source>
        <dbReference type="EMBL" id="MBM9938227.1"/>
    </source>
</evidence>
<dbReference type="EMBL" id="JAFFTA010000016">
    <property type="protein sequence ID" value="MBM9913747.1"/>
    <property type="molecule type" value="Genomic_DNA"/>
</dbReference>
<dbReference type="EMBL" id="JAFFTB010000014">
    <property type="protein sequence ID" value="MBM9938227.1"/>
    <property type="molecule type" value="Genomic_DNA"/>
</dbReference>
<comment type="caution">
    <text evidence="1">The sequence shown here is derived from an EMBL/GenBank/DDBJ whole genome shotgun (WGS) entry which is preliminary data.</text>
</comment>
<proteinExistence type="predicted"/>
<evidence type="ECO:0000313" key="1">
    <source>
        <dbReference type="EMBL" id="MBM9913747.1"/>
    </source>
</evidence>
<reference evidence="1" key="2">
    <citation type="submission" date="2021-01" db="EMBL/GenBank/DDBJ databases">
        <authorList>
            <person name="Yu Y."/>
        </authorList>
    </citation>
    <scope>NUCLEOTIDE SEQUENCE</scope>
    <source>
        <strain evidence="1">As-5</strain>
        <strain evidence="2">As-6</strain>
    </source>
</reference>
<gene>
    <name evidence="1" type="ORF">JJW18_09715</name>
    <name evidence="2" type="ORF">JJW19_08745</name>
</gene>
<protein>
    <submittedName>
        <fullName evidence="1">Uncharacterized protein</fullName>
    </submittedName>
</protein>